<sequence length="199" mass="21148">MGPIGVLALQGDFREHLATFDELSVATVKVRKPSDLVGISGLVIPGGESTVIDKLSKIYELDEPIKKLIGEGLPVFGTCAGLIMLADRLEDATATQQTYGGLDVLVQRNAFGSQVDSFETVINFEGISRPVAAAFIRAPIVLSVGTEVETLANLPDGAIVAVRQGNLLGISFHPEVCNETAVHEYFVEMCKTANFAASN</sequence>
<dbReference type="PROSITE" id="PS01236">
    <property type="entry name" value="PDXT_SNO_1"/>
    <property type="match status" value="1"/>
</dbReference>
<dbReference type="PROSITE" id="PS51130">
    <property type="entry name" value="PDXT_SNO_2"/>
    <property type="match status" value="1"/>
</dbReference>
<keyword evidence="6" id="KW-0456">Lyase</keyword>
<dbReference type="PIRSF" id="PIRSF005639">
    <property type="entry name" value="Glut_amidoT_SNO"/>
    <property type="match status" value="1"/>
</dbReference>
<dbReference type="HAMAP" id="MF_01615">
    <property type="entry name" value="PdxT"/>
    <property type="match status" value="1"/>
</dbReference>
<dbReference type="GO" id="GO:0016829">
    <property type="term" value="F:lyase activity"/>
    <property type="evidence" value="ECO:0007669"/>
    <property type="project" value="UniProtKB-KW"/>
</dbReference>
<evidence type="ECO:0000313" key="8">
    <source>
        <dbReference type="EMBL" id="CAB4684981.1"/>
    </source>
</evidence>
<dbReference type="Gene3D" id="3.40.50.880">
    <property type="match status" value="1"/>
</dbReference>
<keyword evidence="5" id="KW-0315">Glutamine amidotransferase</keyword>
<dbReference type="PANTHER" id="PTHR31559:SF0">
    <property type="entry name" value="PYRIDOXAL 5'-PHOSPHATE SYNTHASE SUBUNIT SNO1-RELATED"/>
    <property type="match status" value="1"/>
</dbReference>
<organism evidence="8">
    <name type="scientific">freshwater metagenome</name>
    <dbReference type="NCBI Taxonomy" id="449393"/>
    <lineage>
        <taxon>unclassified sequences</taxon>
        <taxon>metagenomes</taxon>
        <taxon>ecological metagenomes</taxon>
    </lineage>
</organism>
<dbReference type="Pfam" id="PF01174">
    <property type="entry name" value="SNO"/>
    <property type="match status" value="1"/>
</dbReference>
<evidence type="ECO:0000256" key="7">
    <source>
        <dbReference type="ARBA" id="ARBA00049534"/>
    </source>
</evidence>
<comment type="catalytic activity">
    <reaction evidence="7">
        <text>L-glutamine + H2O = L-glutamate + NH4(+)</text>
        <dbReference type="Rhea" id="RHEA:15889"/>
        <dbReference type="ChEBI" id="CHEBI:15377"/>
        <dbReference type="ChEBI" id="CHEBI:28938"/>
        <dbReference type="ChEBI" id="CHEBI:29985"/>
        <dbReference type="ChEBI" id="CHEBI:58359"/>
        <dbReference type="EC" id="3.5.1.2"/>
    </reaction>
</comment>
<dbReference type="PROSITE" id="PS51273">
    <property type="entry name" value="GATASE_TYPE_1"/>
    <property type="match status" value="1"/>
</dbReference>
<keyword evidence="3" id="KW-0378">Hydrolase</keyword>
<dbReference type="GO" id="GO:0008614">
    <property type="term" value="P:pyridoxine metabolic process"/>
    <property type="evidence" value="ECO:0007669"/>
    <property type="project" value="TreeGrafter"/>
</dbReference>
<comment type="similarity">
    <text evidence="1">Belongs to the glutaminase PdxT/SNO family.</text>
</comment>
<evidence type="ECO:0000256" key="1">
    <source>
        <dbReference type="ARBA" id="ARBA00008345"/>
    </source>
</evidence>
<dbReference type="CDD" id="cd01749">
    <property type="entry name" value="GATase1_PB"/>
    <property type="match status" value="1"/>
</dbReference>
<accession>A0A6J6NEC8</accession>
<dbReference type="PANTHER" id="PTHR31559">
    <property type="entry name" value="PYRIDOXAL 5'-PHOSPHATE SYNTHASE SUBUNIT SNO"/>
    <property type="match status" value="1"/>
</dbReference>
<dbReference type="EC" id="3.5.1.2" evidence="2"/>
<evidence type="ECO:0000256" key="5">
    <source>
        <dbReference type="ARBA" id="ARBA00022962"/>
    </source>
</evidence>
<dbReference type="InterPro" id="IPR002161">
    <property type="entry name" value="PdxT/SNO"/>
</dbReference>
<evidence type="ECO:0000256" key="6">
    <source>
        <dbReference type="ARBA" id="ARBA00023239"/>
    </source>
</evidence>
<dbReference type="GO" id="GO:1903600">
    <property type="term" value="C:glutaminase complex"/>
    <property type="evidence" value="ECO:0007669"/>
    <property type="project" value="TreeGrafter"/>
</dbReference>
<evidence type="ECO:0000256" key="3">
    <source>
        <dbReference type="ARBA" id="ARBA00022801"/>
    </source>
</evidence>
<name>A0A6J6NEC8_9ZZZZ</name>
<dbReference type="AlphaFoldDB" id="A0A6J6NEC8"/>
<dbReference type="GO" id="GO:0042823">
    <property type="term" value="P:pyridoxal phosphate biosynthetic process"/>
    <property type="evidence" value="ECO:0007669"/>
    <property type="project" value="InterPro"/>
</dbReference>
<dbReference type="EMBL" id="CAEZXL010000063">
    <property type="protein sequence ID" value="CAB4684981.1"/>
    <property type="molecule type" value="Genomic_DNA"/>
</dbReference>
<evidence type="ECO:0000256" key="2">
    <source>
        <dbReference type="ARBA" id="ARBA00012918"/>
    </source>
</evidence>
<reference evidence="8" key="1">
    <citation type="submission" date="2020-05" db="EMBL/GenBank/DDBJ databases">
        <authorList>
            <person name="Chiriac C."/>
            <person name="Salcher M."/>
            <person name="Ghai R."/>
            <person name="Kavagutti S V."/>
        </authorList>
    </citation>
    <scope>NUCLEOTIDE SEQUENCE</scope>
</reference>
<dbReference type="InterPro" id="IPR029062">
    <property type="entry name" value="Class_I_gatase-like"/>
</dbReference>
<keyword evidence="4" id="KW-0663">Pyridoxal phosphate</keyword>
<protein>
    <recommendedName>
        <fullName evidence="2">glutaminase</fullName>
        <ecNumber evidence="2">3.5.1.2</ecNumber>
    </recommendedName>
</protein>
<proteinExistence type="inferred from homology"/>
<dbReference type="InterPro" id="IPR021196">
    <property type="entry name" value="PdxT/SNO_CS"/>
</dbReference>
<evidence type="ECO:0000256" key="4">
    <source>
        <dbReference type="ARBA" id="ARBA00022898"/>
    </source>
</evidence>
<dbReference type="NCBIfam" id="TIGR03800">
    <property type="entry name" value="PLP_synth_Pdx2"/>
    <property type="match status" value="1"/>
</dbReference>
<dbReference type="GO" id="GO:0005829">
    <property type="term" value="C:cytosol"/>
    <property type="evidence" value="ECO:0007669"/>
    <property type="project" value="TreeGrafter"/>
</dbReference>
<dbReference type="GO" id="GO:0004359">
    <property type="term" value="F:glutaminase activity"/>
    <property type="evidence" value="ECO:0007669"/>
    <property type="project" value="UniProtKB-EC"/>
</dbReference>
<gene>
    <name evidence="8" type="ORF">UFOPK2373_00482</name>
</gene>
<dbReference type="SUPFAM" id="SSF52317">
    <property type="entry name" value="Class I glutamine amidotransferase-like"/>
    <property type="match status" value="1"/>
</dbReference>
<dbReference type="FunFam" id="3.40.50.880:FF:000010">
    <property type="entry name" value="uncharacterized protein LOC100176842 isoform X2"/>
    <property type="match status" value="1"/>
</dbReference>